<dbReference type="VEuPathDB" id="VectorBase:RSAN_050005"/>
<evidence type="ECO:0000313" key="2">
    <source>
        <dbReference type="EMBL" id="KAH7983486.1"/>
    </source>
</evidence>
<dbReference type="AlphaFoldDB" id="A0A9D4YP39"/>
<dbReference type="Proteomes" id="UP000821837">
    <property type="component" value="Chromosome 1"/>
</dbReference>
<proteinExistence type="predicted"/>
<feature type="compositionally biased region" description="Basic and acidic residues" evidence="1">
    <location>
        <begin position="137"/>
        <end position="150"/>
    </location>
</feature>
<accession>A0A9D4YP39</accession>
<reference evidence="2" key="2">
    <citation type="submission" date="2021-09" db="EMBL/GenBank/DDBJ databases">
        <authorList>
            <person name="Jia N."/>
            <person name="Wang J."/>
            <person name="Shi W."/>
            <person name="Du L."/>
            <person name="Sun Y."/>
            <person name="Zhan W."/>
            <person name="Jiang J."/>
            <person name="Wang Q."/>
            <person name="Zhang B."/>
            <person name="Ji P."/>
            <person name="Sakyi L.B."/>
            <person name="Cui X."/>
            <person name="Yuan T."/>
            <person name="Jiang B."/>
            <person name="Yang W."/>
            <person name="Lam T.T.-Y."/>
            <person name="Chang Q."/>
            <person name="Ding S."/>
            <person name="Wang X."/>
            <person name="Zhu J."/>
            <person name="Ruan X."/>
            <person name="Zhao L."/>
            <person name="Wei J."/>
            <person name="Que T."/>
            <person name="Du C."/>
            <person name="Cheng J."/>
            <person name="Dai P."/>
            <person name="Han X."/>
            <person name="Huang E."/>
            <person name="Gao Y."/>
            <person name="Liu J."/>
            <person name="Shao H."/>
            <person name="Ye R."/>
            <person name="Li L."/>
            <person name="Wei W."/>
            <person name="Wang X."/>
            <person name="Wang C."/>
            <person name="Huo Q."/>
            <person name="Li W."/>
            <person name="Guo W."/>
            <person name="Chen H."/>
            <person name="Chen S."/>
            <person name="Zhou L."/>
            <person name="Zhou L."/>
            <person name="Ni X."/>
            <person name="Tian J."/>
            <person name="Zhou Y."/>
            <person name="Sheng Y."/>
            <person name="Liu T."/>
            <person name="Pan Y."/>
            <person name="Xia L."/>
            <person name="Li J."/>
            <person name="Zhao F."/>
            <person name="Cao W."/>
        </authorList>
    </citation>
    <scope>NUCLEOTIDE SEQUENCE</scope>
    <source>
        <strain evidence="2">Rsan-2018</strain>
        <tissue evidence="2">Larvae</tissue>
    </source>
</reference>
<sequence length="158" mass="17052">MDTAASTPELAAALFTLDFPFRGNHERNDAAASGFAIVNATGEAAPRRFNERRLLFQSLALGASALHLIQATRYLLKHRPGAEGTDAADETTCGFVVETRIAKFKSRPPPIPPVPVRIDSSALQTRRDSSAVASVAARRESTAVPSRRESSVAYPEYL</sequence>
<protein>
    <submittedName>
        <fullName evidence="2">Uncharacterized protein</fullName>
    </submittedName>
</protein>
<gene>
    <name evidence="2" type="ORF">HPB52_012326</name>
</gene>
<evidence type="ECO:0000256" key="1">
    <source>
        <dbReference type="SAM" id="MobiDB-lite"/>
    </source>
</evidence>
<feature type="region of interest" description="Disordered" evidence="1">
    <location>
        <begin position="120"/>
        <end position="158"/>
    </location>
</feature>
<organism evidence="2 3">
    <name type="scientific">Rhipicephalus sanguineus</name>
    <name type="common">Brown dog tick</name>
    <name type="synonym">Ixodes sanguineus</name>
    <dbReference type="NCBI Taxonomy" id="34632"/>
    <lineage>
        <taxon>Eukaryota</taxon>
        <taxon>Metazoa</taxon>
        <taxon>Ecdysozoa</taxon>
        <taxon>Arthropoda</taxon>
        <taxon>Chelicerata</taxon>
        <taxon>Arachnida</taxon>
        <taxon>Acari</taxon>
        <taxon>Parasitiformes</taxon>
        <taxon>Ixodida</taxon>
        <taxon>Ixodoidea</taxon>
        <taxon>Ixodidae</taxon>
        <taxon>Rhipicephalinae</taxon>
        <taxon>Rhipicephalus</taxon>
        <taxon>Rhipicephalus</taxon>
    </lineage>
</organism>
<comment type="caution">
    <text evidence="2">The sequence shown here is derived from an EMBL/GenBank/DDBJ whole genome shotgun (WGS) entry which is preliminary data.</text>
</comment>
<evidence type="ECO:0000313" key="3">
    <source>
        <dbReference type="Proteomes" id="UP000821837"/>
    </source>
</evidence>
<keyword evidence="3" id="KW-1185">Reference proteome</keyword>
<reference evidence="2" key="1">
    <citation type="journal article" date="2020" name="Cell">
        <title>Large-Scale Comparative Analyses of Tick Genomes Elucidate Their Genetic Diversity and Vector Capacities.</title>
        <authorList>
            <consortium name="Tick Genome and Microbiome Consortium (TIGMIC)"/>
            <person name="Jia N."/>
            <person name="Wang J."/>
            <person name="Shi W."/>
            <person name="Du L."/>
            <person name="Sun Y."/>
            <person name="Zhan W."/>
            <person name="Jiang J.F."/>
            <person name="Wang Q."/>
            <person name="Zhang B."/>
            <person name="Ji P."/>
            <person name="Bell-Sakyi L."/>
            <person name="Cui X.M."/>
            <person name="Yuan T.T."/>
            <person name="Jiang B.G."/>
            <person name="Yang W.F."/>
            <person name="Lam T.T."/>
            <person name="Chang Q.C."/>
            <person name="Ding S.J."/>
            <person name="Wang X.J."/>
            <person name="Zhu J.G."/>
            <person name="Ruan X.D."/>
            <person name="Zhao L."/>
            <person name="Wei J.T."/>
            <person name="Ye R.Z."/>
            <person name="Que T.C."/>
            <person name="Du C.H."/>
            <person name="Zhou Y.H."/>
            <person name="Cheng J.X."/>
            <person name="Dai P.F."/>
            <person name="Guo W.B."/>
            <person name="Han X.H."/>
            <person name="Huang E.J."/>
            <person name="Li L.F."/>
            <person name="Wei W."/>
            <person name="Gao Y.C."/>
            <person name="Liu J.Z."/>
            <person name="Shao H.Z."/>
            <person name="Wang X."/>
            <person name="Wang C.C."/>
            <person name="Yang T.C."/>
            <person name="Huo Q.B."/>
            <person name="Li W."/>
            <person name="Chen H.Y."/>
            <person name="Chen S.E."/>
            <person name="Zhou L.G."/>
            <person name="Ni X.B."/>
            <person name="Tian J.H."/>
            <person name="Sheng Y."/>
            <person name="Liu T."/>
            <person name="Pan Y.S."/>
            <person name="Xia L.Y."/>
            <person name="Li J."/>
            <person name="Zhao F."/>
            <person name="Cao W.C."/>
        </authorList>
    </citation>
    <scope>NUCLEOTIDE SEQUENCE</scope>
    <source>
        <strain evidence="2">Rsan-2018</strain>
    </source>
</reference>
<dbReference type="EMBL" id="JABSTV010001245">
    <property type="protein sequence ID" value="KAH7983486.1"/>
    <property type="molecule type" value="Genomic_DNA"/>
</dbReference>
<name>A0A9D4YP39_RHISA</name>